<protein>
    <submittedName>
        <fullName evidence="1">Uncharacterized protein</fullName>
    </submittedName>
</protein>
<dbReference type="GeneID" id="81409701"/>
<gene>
    <name evidence="1" type="ORF">N7515_009787</name>
</gene>
<dbReference type="AlphaFoldDB" id="A0A9W9KUP1"/>
<evidence type="ECO:0000313" key="1">
    <source>
        <dbReference type="EMBL" id="KAJ5120399.1"/>
    </source>
</evidence>
<evidence type="ECO:0000313" key="2">
    <source>
        <dbReference type="Proteomes" id="UP001149079"/>
    </source>
</evidence>
<dbReference type="RefSeq" id="XP_056516903.1">
    <property type="nucleotide sequence ID" value="XM_056670530.1"/>
</dbReference>
<proteinExistence type="predicted"/>
<sequence>MYAAIRSKDLSGPNSDAVGLASTKVGLGAKSPELMPTQPDVTVAIYGAKERGHQASKRWLLWISQLGEACGLCGCQSSTAFSSRPRTLMRLLFFAPFIP</sequence>
<dbReference type="Proteomes" id="UP001149079">
    <property type="component" value="Unassembled WGS sequence"/>
</dbReference>
<accession>A0A9W9KUP1</accession>
<reference evidence="1" key="2">
    <citation type="journal article" date="2023" name="IMA Fungus">
        <title>Comparative genomic study of the Penicillium genus elucidates a diverse pangenome and 15 lateral gene transfer events.</title>
        <authorList>
            <person name="Petersen C."/>
            <person name="Sorensen T."/>
            <person name="Nielsen M.R."/>
            <person name="Sondergaard T.E."/>
            <person name="Sorensen J.L."/>
            <person name="Fitzpatrick D.A."/>
            <person name="Frisvad J.C."/>
            <person name="Nielsen K.L."/>
        </authorList>
    </citation>
    <scope>NUCLEOTIDE SEQUENCE</scope>
    <source>
        <strain evidence="1">IBT 22155</strain>
    </source>
</reference>
<dbReference type="EMBL" id="JAPQKL010000008">
    <property type="protein sequence ID" value="KAJ5120399.1"/>
    <property type="molecule type" value="Genomic_DNA"/>
</dbReference>
<keyword evidence="2" id="KW-1185">Reference proteome</keyword>
<organism evidence="1 2">
    <name type="scientific">Penicillium bovifimosum</name>
    <dbReference type="NCBI Taxonomy" id="126998"/>
    <lineage>
        <taxon>Eukaryota</taxon>
        <taxon>Fungi</taxon>
        <taxon>Dikarya</taxon>
        <taxon>Ascomycota</taxon>
        <taxon>Pezizomycotina</taxon>
        <taxon>Eurotiomycetes</taxon>
        <taxon>Eurotiomycetidae</taxon>
        <taxon>Eurotiales</taxon>
        <taxon>Aspergillaceae</taxon>
        <taxon>Penicillium</taxon>
    </lineage>
</organism>
<reference evidence="1" key="1">
    <citation type="submission" date="2022-11" db="EMBL/GenBank/DDBJ databases">
        <authorList>
            <person name="Petersen C."/>
        </authorList>
    </citation>
    <scope>NUCLEOTIDE SEQUENCE</scope>
    <source>
        <strain evidence="1">IBT 22155</strain>
    </source>
</reference>
<name>A0A9W9KUP1_9EURO</name>
<comment type="caution">
    <text evidence="1">The sequence shown here is derived from an EMBL/GenBank/DDBJ whole genome shotgun (WGS) entry which is preliminary data.</text>
</comment>